<gene>
    <name evidence="1" type="ORF">GCM10009117_08980</name>
</gene>
<evidence type="ECO:0000313" key="2">
    <source>
        <dbReference type="Proteomes" id="UP001500507"/>
    </source>
</evidence>
<comment type="caution">
    <text evidence="1">The sequence shown here is derived from an EMBL/GenBank/DDBJ whole genome shotgun (WGS) entry which is preliminary data.</text>
</comment>
<dbReference type="Proteomes" id="UP001500507">
    <property type="component" value="Unassembled WGS sequence"/>
</dbReference>
<reference evidence="2" key="1">
    <citation type="journal article" date="2019" name="Int. J. Syst. Evol. Microbiol.">
        <title>The Global Catalogue of Microorganisms (GCM) 10K type strain sequencing project: providing services to taxonomists for standard genome sequencing and annotation.</title>
        <authorList>
            <consortium name="The Broad Institute Genomics Platform"/>
            <consortium name="The Broad Institute Genome Sequencing Center for Infectious Disease"/>
            <person name="Wu L."/>
            <person name="Ma J."/>
        </authorList>
    </citation>
    <scope>NUCLEOTIDE SEQUENCE [LARGE SCALE GENOMIC DNA]</scope>
    <source>
        <strain evidence="2">JCM 16082</strain>
    </source>
</reference>
<name>A0ABP3XRJ2_9FLAO</name>
<evidence type="ECO:0008006" key="3">
    <source>
        <dbReference type="Google" id="ProtNLM"/>
    </source>
</evidence>
<evidence type="ECO:0000313" key="1">
    <source>
        <dbReference type="EMBL" id="GAA0871752.1"/>
    </source>
</evidence>
<protein>
    <recommendedName>
        <fullName evidence="3">HNH endonuclease</fullName>
    </recommendedName>
</protein>
<keyword evidence="2" id="KW-1185">Reference proteome</keyword>
<dbReference type="EMBL" id="BAAAFG010000005">
    <property type="protein sequence ID" value="GAA0871752.1"/>
    <property type="molecule type" value="Genomic_DNA"/>
</dbReference>
<dbReference type="RefSeq" id="WP_343764415.1">
    <property type="nucleotide sequence ID" value="NZ_BAAAFG010000005.1"/>
</dbReference>
<organism evidence="1 2">
    <name type="scientific">Gangjinia marincola</name>
    <dbReference type="NCBI Taxonomy" id="578463"/>
    <lineage>
        <taxon>Bacteria</taxon>
        <taxon>Pseudomonadati</taxon>
        <taxon>Bacteroidota</taxon>
        <taxon>Flavobacteriia</taxon>
        <taxon>Flavobacteriales</taxon>
        <taxon>Flavobacteriaceae</taxon>
        <taxon>Gangjinia</taxon>
    </lineage>
</organism>
<accession>A0ABP3XRJ2</accession>
<proteinExistence type="predicted"/>
<sequence>MIPDFSRTTVETLAKRASFLCSNPDCRVSTVGPNENPKKATVIGEAAHIHGARMGSPRFDTKMNDATRAEITNAIWLCRNCHKLIDTDEHRYPVSLLYKWRESHEQYVASALGTTSDQFLYQIESVELDQFQEYPPIIRRIVIDKSPGWEWRLTAELMKHLNDPIYRRLQDLHNGLYLREKTNISEDDALDWIGQITGEMSEILAPVNGLLAKMTASWGEPGIEGDVNEIHHVCLLFQDYLQQIVKFEEKLHFTRVPEDYMRLHQLLIGQIGSQINKLSIIPKKAEELLLLLDQKENDDEEYEEIRTEIVFELPPEWEQNFQKELNRLKKESIIVDRVDSPKDHKSKKIQGCLWSVFFLVIIYFIFNSI</sequence>